<dbReference type="PANTHER" id="PTHR47336">
    <property type="entry name" value="TRANSCRIPTION FACTOR HMS1-RELATED"/>
    <property type="match status" value="1"/>
</dbReference>
<dbReference type="InterPro" id="IPR052099">
    <property type="entry name" value="Regulatory_TF_Diverse"/>
</dbReference>
<dbReference type="SMART" id="SM00353">
    <property type="entry name" value="HLH"/>
    <property type="match status" value="1"/>
</dbReference>
<sequence>MEDYSNQVLDFDDASNFLSMLLSTVPSLDRDKWEVPAPEGLLSDAHKLLFDNFDQLSAEFMARSATDMANDLASDLMNPQQQQFQLYAQDFAPRMLSLSLESYSDLIGSHFGVSTNGTPNTSVSLPHVLPAANIKKELALPYYPDLFSTAALANASSAELEIESADTAEPVEQDVLSPKLKVLTKAKVTKPTKKTNVSHNMIEKKYRTNINSKILELRDAVPTLRIATGKTNVLVADLEGLLPASKLNKASVLTKATEYIKHLERKNEVMLQQITRLQSLIQDANMNPAPQMRALPPQSNDNSGFALNSQTFDGSNDFMFTSMPMSNRPSQLNNMNTNMMLGGIASVMGSTLMSNDNFRGLAAMPFVPSVLSNPSPLTFQLLSVIRSAVFMAGVAMIMTPFIRLLRRSEKESADNGLVTFAMVTIGLRMPAPLSPKDKVALLEHLLNKQPCSTLDLISHFTTLSASEVNFENNFLYVLVGALLVKRAPLFARAFKLNMRWRSALLLNLDYSGDDSNLKKLSMLIKTLDGLSMFDSDRMISRLNNLASNKPINDNINNGENYLNYVELYLRDKNDLYAIIFKWRVLEIIHELNVTYLSVFAEDADKKAETISELKDDIRKIDDLLLGNEGLLVQYFMLFKCVLFPESTPELMKYMKCEIVNNLAKVSAIVDGANLTDDEEISDDESYASCGESDGTTALSLESASTTKDPIETLVNQKSLVYSLNLVNEEKFIVLTSSLIAYYSENKNNAKSLDLLRYLKFKTGKVPLSLLSFTCLVKLLCILVKPADEEEEKEEEETLTCLVDSSTSVVLESLVKLTRGWLNDHRKKNFMTNRLRGELSDLVMSKGMALNEI</sequence>
<feature type="domain" description="BHLH" evidence="1">
    <location>
        <begin position="194"/>
        <end position="263"/>
    </location>
</feature>
<dbReference type="InterPro" id="IPR011598">
    <property type="entry name" value="bHLH_dom"/>
</dbReference>
<dbReference type="GO" id="GO:0046983">
    <property type="term" value="F:protein dimerization activity"/>
    <property type="evidence" value="ECO:0007669"/>
    <property type="project" value="InterPro"/>
</dbReference>
<evidence type="ECO:0000313" key="2">
    <source>
        <dbReference type="EMBL" id="SGZ52721.1"/>
    </source>
</evidence>
<name>A0A1L0BMY8_9ASCO</name>
<dbReference type="AlphaFoldDB" id="A0A1L0BMY8"/>
<reference evidence="2 3" key="1">
    <citation type="submission" date="2016-10" db="EMBL/GenBank/DDBJ databases">
        <authorList>
            <person name="de Groot N.N."/>
        </authorList>
    </citation>
    <scope>NUCLEOTIDE SEQUENCE [LARGE SCALE GENOMIC DNA]</scope>
    <source>
        <strain evidence="2 3">CBS 141442</strain>
    </source>
</reference>
<dbReference type="Proteomes" id="UP000182334">
    <property type="component" value="Chromosome III"/>
</dbReference>
<evidence type="ECO:0000259" key="1">
    <source>
        <dbReference type="PROSITE" id="PS50888"/>
    </source>
</evidence>
<dbReference type="OrthoDB" id="2133190at2759"/>
<evidence type="ECO:0000313" key="3">
    <source>
        <dbReference type="Proteomes" id="UP000182334"/>
    </source>
</evidence>
<gene>
    <name evidence="2" type="ORF">SAMEA4029010_CIC11G00000005448</name>
</gene>
<organism evidence="2 3">
    <name type="scientific">Sungouiella intermedia</name>
    <dbReference type="NCBI Taxonomy" id="45354"/>
    <lineage>
        <taxon>Eukaryota</taxon>
        <taxon>Fungi</taxon>
        <taxon>Dikarya</taxon>
        <taxon>Ascomycota</taxon>
        <taxon>Saccharomycotina</taxon>
        <taxon>Pichiomycetes</taxon>
        <taxon>Metschnikowiaceae</taxon>
        <taxon>Sungouiella</taxon>
    </lineage>
</organism>
<dbReference type="STRING" id="45354.A0A1L0BMY8"/>
<dbReference type="PROSITE" id="PS50888">
    <property type="entry name" value="BHLH"/>
    <property type="match status" value="1"/>
</dbReference>
<dbReference type="InterPro" id="IPR036638">
    <property type="entry name" value="HLH_DNA-bd_sf"/>
</dbReference>
<keyword evidence="3" id="KW-1185">Reference proteome</keyword>
<dbReference type="PANTHER" id="PTHR47336:SF2">
    <property type="entry name" value="TRANSCRIPTION FACTOR HMS1-RELATED"/>
    <property type="match status" value="1"/>
</dbReference>
<dbReference type="Pfam" id="PF00010">
    <property type="entry name" value="HLH"/>
    <property type="match status" value="1"/>
</dbReference>
<accession>A0A1L0BMY8</accession>
<proteinExistence type="predicted"/>
<dbReference type="SUPFAM" id="SSF47459">
    <property type="entry name" value="HLH, helix-loop-helix DNA-binding domain"/>
    <property type="match status" value="1"/>
</dbReference>
<dbReference type="EMBL" id="LT635758">
    <property type="protein sequence ID" value="SGZ52721.1"/>
    <property type="molecule type" value="Genomic_DNA"/>
</dbReference>
<dbReference type="Gene3D" id="4.10.280.10">
    <property type="entry name" value="Helix-loop-helix DNA-binding domain"/>
    <property type="match status" value="1"/>
</dbReference>
<protein>
    <submittedName>
        <fullName evidence="2">CIC11C00000005448</fullName>
    </submittedName>
</protein>